<dbReference type="InterPro" id="IPR023296">
    <property type="entry name" value="Glyco_hydro_beta-prop_sf"/>
</dbReference>
<dbReference type="AlphaFoldDB" id="A0AAE3EJS0"/>
<evidence type="ECO:0000313" key="8">
    <source>
        <dbReference type="Proteomes" id="UP001198163"/>
    </source>
</evidence>
<keyword evidence="8" id="KW-1185">Reference proteome</keyword>
<keyword evidence="3 6" id="KW-0378">Hydrolase</keyword>
<dbReference type="GO" id="GO:0004553">
    <property type="term" value="F:hydrolase activity, hydrolyzing O-glycosyl compounds"/>
    <property type="evidence" value="ECO:0007669"/>
    <property type="project" value="InterPro"/>
</dbReference>
<comment type="caution">
    <text evidence="7">The sequence shown here is derived from an EMBL/GenBank/DDBJ whole genome shotgun (WGS) entry which is preliminary data.</text>
</comment>
<sequence length="472" mass="51878">MKTYRTRGNPYLPSWEYVPDGEPHVFGDRVYVYGSHDYFNGHVFCLGDYVCWSAPVNDLTLWTFEGVIYKKTDDPLNPAGAMCLYAPDATQGPDGRYYLYYVLDKVSVVSVAVSDRPAGPFSFYGYVRRPDGGLLGAVPGDEPQFDPGVLTEGDQTYLYTGFCARGDASRTGPMASVIGPDMLTLIRGPENLLPSEPFSKGSGFEGHEYFEAASIRKFGDIYYFIYSSIVMHELCYATSDRPDGGFRYGGVLVSNNDLHIGGYKESETPAYYGGNNHGSLVEIGGRFYVFYHRHTHGTTFCRQGCAEPIARLADGSFVQAEMTSQGLSGKPLAGRGEYPAYMACNLWCAVPSLYTAQAAVADNRFPHITQEGRDGDEVDGYIANMMDGAVAGFKYFDFAGARSIRMSVRGYCRGSFVVSTSPGGPAAALLAVDFTNVWTEYRSELSVPDGTHPLYFRYEGEGRAEFASFSLE</sequence>
<dbReference type="Proteomes" id="UP001198163">
    <property type="component" value="Unassembled WGS sequence"/>
</dbReference>
<dbReference type="InterPro" id="IPR052176">
    <property type="entry name" value="Glycosyl_Hydrlase_43_Enz"/>
</dbReference>
<keyword evidence="2" id="KW-0624">Polysaccharide degradation</keyword>
<keyword evidence="5 6" id="KW-0326">Glycosidase</keyword>
<evidence type="ECO:0000256" key="5">
    <source>
        <dbReference type="ARBA" id="ARBA00023295"/>
    </source>
</evidence>
<organism evidence="7 8">
    <name type="scientific">Teretinema zuelzerae</name>
    <dbReference type="NCBI Taxonomy" id="156"/>
    <lineage>
        <taxon>Bacteria</taxon>
        <taxon>Pseudomonadati</taxon>
        <taxon>Spirochaetota</taxon>
        <taxon>Spirochaetia</taxon>
        <taxon>Spirochaetales</taxon>
        <taxon>Treponemataceae</taxon>
        <taxon>Teretinema</taxon>
    </lineage>
</organism>
<dbReference type="GO" id="GO:0045493">
    <property type="term" value="P:xylan catabolic process"/>
    <property type="evidence" value="ECO:0007669"/>
    <property type="project" value="UniProtKB-KW"/>
</dbReference>
<dbReference type="SUPFAM" id="SSF75005">
    <property type="entry name" value="Arabinanase/levansucrase/invertase"/>
    <property type="match status" value="1"/>
</dbReference>
<evidence type="ECO:0000256" key="6">
    <source>
        <dbReference type="RuleBase" id="RU361187"/>
    </source>
</evidence>
<reference evidence="7" key="1">
    <citation type="submission" date="2021-08" db="EMBL/GenBank/DDBJ databases">
        <title>Comparative analyses of Brucepasteria parasyntrophica and Teretinema zuelzerae.</title>
        <authorList>
            <person name="Song Y."/>
            <person name="Brune A."/>
        </authorList>
    </citation>
    <scope>NUCLEOTIDE SEQUENCE</scope>
    <source>
        <strain evidence="7">DSM 1903</strain>
    </source>
</reference>
<dbReference type="EMBL" id="JAINWA010000003">
    <property type="protein sequence ID" value="MCD1655636.1"/>
    <property type="molecule type" value="Genomic_DNA"/>
</dbReference>
<dbReference type="PANTHER" id="PTHR43772">
    <property type="entry name" value="ENDO-1,4-BETA-XYLANASE"/>
    <property type="match status" value="1"/>
</dbReference>
<gene>
    <name evidence="7" type="ORF">K7J14_13130</name>
</gene>
<keyword evidence="4" id="KW-0119">Carbohydrate metabolism</keyword>
<dbReference type="InterPro" id="IPR006710">
    <property type="entry name" value="Glyco_hydro_43"/>
</dbReference>
<protein>
    <submittedName>
        <fullName evidence="7">Family 43 glycosylhydrolase</fullName>
    </submittedName>
</protein>
<evidence type="ECO:0000256" key="4">
    <source>
        <dbReference type="ARBA" id="ARBA00023277"/>
    </source>
</evidence>
<name>A0AAE3EJS0_9SPIR</name>
<dbReference type="PANTHER" id="PTHR43772:SF2">
    <property type="entry name" value="PUTATIVE (AFU_ORTHOLOGUE AFUA_2G04480)-RELATED"/>
    <property type="match status" value="1"/>
</dbReference>
<evidence type="ECO:0000256" key="3">
    <source>
        <dbReference type="ARBA" id="ARBA00022801"/>
    </source>
</evidence>
<dbReference type="Gene3D" id="2.115.10.20">
    <property type="entry name" value="Glycosyl hydrolase domain, family 43"/>
    <property type="match status" value="1"/>
</dbReference>
<keyword evidence="2" id="KW-0858">Xylan degradation</keyword>
<accession>A0AAE3EJS0</accession>
<dbReference type="Pfam" id="PF04616">
    <property type="entry name" value="Glyco_hydro_43"/>
    <property type="match status" value="1"/>
</dbReference>
<dbReference type="RefSeq" id="WP_230757171.1">
    <property type="nucleotide sequence ID" value="NZ_JAINWA010000003.1"/>
</dbReference>
<dbReference type="CDD" id="cd04084">
    <property type="entry name" value="CBM6_xylanase-like"/>
    <property type="match status" value="1"/>
</dbReference>
<evidence type="ECO:0000256" key="1">
    <source>
        <dbReference type="ARBA" id="ARBA00009865"/>
    </source>
</evidence>
<proteinExistence type="inferred from homology"/>
<comment type="similarity">
    <text evidence="1 6">Belongs to the glycosyl hydrolase 43 family.</text>
</comment>
<dbReference type="CDD" id="cd18620">
    <property type="entry name" value="GH43_XylA-like"/>
    <property type="match status" value="1"/>
</dbReference>
<dbReference type="Gene3D" id="2.60.120.260">
    <property type="entry name" value="Galactose-binding domain-like"/>
    <property type="match status" value="1"/>
</dbReference>
<evidence type="ECO:0000313" key="7">
    <source>
        <dbReference type="EMBL" id="MCD1655636.1"/>
    </source>
</evidence>
<evidence type="ECO:0000256" key="2">
    <source>
        <dbReference type="ARBA" id="ARBA00022651"/>
    </source>
</evidence>